<accession>A0ABM4BH35</accession>
<evidence type="ECO:0000256" key="6">
    <source>
        <dbReference type="ARBA" id="ARBA00023180"/>
    </source>
</evidence>
<dbReference type="PANTHER" id="PTHR31386:SF2">
    <property type="entry name" value="SIMILAR TO RIKEN CDNA 2510039O18"/>
    <property type="match status" value="1"/>
</dbReference>
<evidence type="ECO:0000256" key="4">
    <source>
        <dbReference type="ARBA" id="ARBA00022989"/>
    </source>
</evidence>
<protein>
    <submittedName>
        <fullName evidence="9">Uncharacterized protein KIAA2013 homolog</fullName>
    </submittedName>
</protein>
<reference evidence="9" key="1">
    <citation type="submission" date="2025-08" db="UniProtKB">
        <authorList>
            <consortium name="RefSeq"/>
        </authorList>
    </citation>
    <scope>IDENTIFICATION</scope>
</reference>
<dbReference type="RefSeq" id="XP_065648335.1">
    <property type="nucleotide sequence ID" value="XM_065792263.1"/>
</dbReference>
<gene>
    <name evidence="9" type="primary">LOC100210893</name>
</gene>
<keyword evidence="8" id="KW-1185">Reference proteome</keyword>
<dbReference type="Pfam" id="PF10222">
    <property type="entry name" value="DUF2152"/>
    <property type="match status" value="1"/>
</dbReference>
<keyword evidence="4 7" id="KW-1133">Transmembrane helix</keyword>
<evidence type="ECO:0000256" key="3">
    <source>
        <dbReference type="ARBA" id="ARBA00022729"/>
    </source>
</evidence>
<proteinExistence type="predicted"/>
<dbReference type="InterPro" id="IPR018795">
    <property type="entry name" value="K2013-like"/>
</dbReference>
<comment type="subcellular location">
    <subcellularLocation>
        <location evidence="1">Membrane</location>
        <topology evidence="1">Single-pass type I membrane protein</topology>
    </subcellularLocation>
</comment>
<evidence type="ECO:0000256" key="1">
    <source>
        <dbReference type="ARBA" id="ARBA00004479"/>
    </source>
</evidence>
<dbReference type="Proteomes" id="UP001652625">
    <property type="component" value="Chromosome 03"/>
</dbReference>
<evidence type="ECO:0000256" key="5">
    <source>
        <dbReference type="ARBA" id="ARBA00023136"/>
    </source>
</evidence>
<organism evidence="8 9">
    <name type="scientific">Hydra vulgaris</name>
    <name type="common">Hydra</name>
    <name type="synonym">Hydra attenuata</name>
    <dbReference type="NCBI Taxonomy" id="6087"/>
    <lineage>
        <taxon>Eukaryota</taxon>
        <taxon>Metazoa</taxon>
        <taxon>Cnidaria</taxon>
        <taxon>Hydrozoa</taxon>
        <taxon>Hydroidolina</taxon>
        <taxon>Anthoathecata</taxon>
        <taxon>Aplanulata</taxon>
        <taxon>Hydridae</taxon>
        <taxon>Hydra</taxon>
    </lineage>
</organism>
<keyword evidence="2 7" id="KW-0812">Transmembrane</keyword>
<evidence type="ECO:0000256" key="2">
    <source>
        <dbReference type="ARBA" id="ARBA00022692"/>
    </source>
</evidence>
<keyword evidence="5 7" id="KW-0472">Membrane</keyword>
<evidence type="ECO:0000256" key="7">
    <source>
        <dbReference type="SAM" id="Phobius"/>
    </source>
</evidence>
<name>A0ABM4BH35_HYDVU</name>
<feature type="transmembrane region" description="Helical" evidence="7">
    <location>
        <begin position="31"/>
        <end position="50"/>
    </location>
</feature>
<dbReference type="PANTHER" id="PTHR31386">
    <property type="entry name" value="UNCHARACTERIZED PROTEIN KIAA2013"/>
    <property type="match status" value="1"/>
</dbReference>
<evidence type="ECO:0000313" key="9">
    <source>
        <dbReference type="RefSeq" id="XP_065648335.1"/>
    </source>
</evidence>
<keyword evidence="6" id="KW-0325">Glycoprotein</keyword>
<evidence type="ECO:0000313" key="8">
    <source>
        <dbReference type="Proteomes" id="UP001652625"/>
    </source>
</evidence>
<dbReference type="GeneID" id="100210893"/>
<sequence length="615" mass="69743">MNFVIFLVQSYTCMTNSVFGFIKNLRSRKTITITLISLIFLLYLSTSYLLPAHRHFHTSQVQDRALNPKTCLENSIEKWRVLMQQSDAIMKEYPGAPTENVFFPFTGNGFIGFSSEGSFSKFFLLDQKDFTEISFAPIVDVKISEPTSQNEQILVLNIVEGTVHRLTGYKVNRSCVVVEETFYAHRFHKSLFIQSIEVINNAKMPIHAELSLVTKSDSTKQLTKKVDTIFDGIKVLSVHGVEEHETKIVNFTSVISNFQALLQIPQQSKNKVDVLSITNFSIIPIITSNRNRKSISSAVTNLFQKESLDLLTSVLNIKVETLFEQHLKGWSEIWKVGVSIASDSDPDSPTSLHVNLTEYYIYSISVYNLSANALQNDCFSGPPTIRNAALWVMPTDLKSLYQIRQSWENLFRSSGCILNDVASFVSYREAMALSFIGLQYQPYHLQLSFNPLNLRSNISVRNLPLTLFKSRDLLGLKLIVNKVTPDQFLLVSCDGQHNPPIYICSTACRNVVLVGSTSLSLPVFTTDPVTPLLYISTNKTHLQKLGNTPFMLMALENAKASHQSHLEAHHFKLSPKFWLSIVVLIVAFHVIVIKMIFNEFRKKRVEPRKRGFYIS</sequence>
<feature type="transmembrane region" description="Helical" evidence="7">
    <location>
        <begin position="577"/>
        <end position="597"/>
    </location>
</feature>
<keyword evidence="3" id="KW-0732">Signal</keyword>